<name>A0ABQ5TNL9_9BACI</name>
<comment type="caution">
    <text evidence="2">The sequence shown here is derived from an EMBL/GenBank/DDBJ whole genome shotgun (WGS) entry which is preliminary data.</text>
</comment>
<evidence type="ECO:0000313" key="3">
    <source>
        <dbReference type="Proteomes" id="UP001275436"/>
    </source>
</evidence>
<gene>
    <name evidence="2" type="ORF">MACH08_37200</name>
</gene>
<proteinExistence type="predicted"/>
<dbReference type="Proteomes" id="UP001275436">
    <property type="component" value="Unassembled WGS sequence"/>
</dbReference>
<keyword evidence="3" id="KW-1185">Reference proteome</keyword>
<dbReference type="EMBL" id="BSKO01000001">
    <property type="protein sequence ID" value="GLO67936.1"/>
    <property type="molecule type" value="Genomic_DNA"/>
</dbReference>
<evidence type="ECO:0000256" key="1">
    <source>
        <dbReference type="SAM" id="Phobius"/>
    </source>
</evidence>
<reference evidence="2 3" key="1">
    <citation type="submission" date="2023-02" db="EMBL/GenBank/DDBJ databases">
        <title>Oceanobacillus kimchii IFOP_LL358 isolated form Alexandrium catenella lab strain.</title>
        <authorList>
            <person name="Gajardo G."/>
            <person name="Ueki S."/>
            <person name="Maruyama F."/>
        </authorList>
    </citation>
    <scope>NUCLEOTIDE SEQUENCE [LARGE SCALE GENOMIC DNA]</scope>
    <source>
        <strain evidence="2 3">IFOP_LL358</strain>
    </source>
</reference>
<feature type="transmembrane region" description="Helical" evidence="1">
    <location>
        <begin position="14"/>
        <end position="31"/>
    </location>
</feature>
<sequence length="84" mass="9903">MSEKNVKEPIRKKWIWIVMVIILLGNVPWYFSVGSYKPLILGIPYWAFIIVIFSLLLCAYLSWLCIHQWNIVEDEEESDKGGEE</sequence>
<dbReference type="RefSeq" id="WP_017798476.1">
    <property type="nucleotide sequence ID" value="NZ_BSKO01000001.1"/>
</dbReference>
<keyword evidence="1" id="KW-0812">Transmembrane</keyword>
<evidence type="ECO:0000313" key="2">
    <source>
        <dbReference type="EMBL" id="GLO67936.1"/>
    </source>
</evidence>
<organism evidence="2 3">
    <name type="scientific">Oceanobacillus kimchii</name>
    <dbReference type="NCBI Taxonomy" id="746691"/>
    <lineage>
        <taxon>Bacteria</taxon>
        <taxon>Bacillati</taxon>
        <taxon>Bacillota</taxon>
        <taxon>Bacilli</taxon>
        <taxon>Bacillales</taxon>
        <taxon>Bacillaceae</taxon>
        <taxon>Oceanobacillus</taxon>
    </lineage>
</organism>
<keyword evidence="1" id="KW-0472">Membrane</keyword>
<evidence type="ECO:0008006" key="4">
    <source>
        <dbReference type="Google" id="ProtNLM"/>
    </source>
</evidence>
<accession>A0ABQ5TNL9</accession>
<feature type="transmembrane region" description="Helical" evidence="1">
    <location>
        <begin position="43"/>
        <end position="66"/>
    </location>
</feature>
<keyword evidence="1" id="KW-1133">Transmembrane helix</keyword>
<protein>
    <recommendedName>
        <fullName evidence="4">DUF3311 domain-containing protein</fullName>
    </recommendedName>
</protein>